<dbReference type="OrthoDB" id="417046at2759"/>
<dbReference type="Gene3D" id="2.40.10.500">
    <property type="match status" value="1"/>
</dbReference>
<evidence type="ECO:0000313" key="4">
    <source>
        <dbReference type="EMBL" id="CAF1143825.1"/>
    </source>
</evidence>
<dbReference type="PROSITE" id="PS51125">
    <property type="entry name" value="NHL"/>
    <property type="match status" value="1"/>
</dbReference>
<dbReference type="PROSITE" id="PS50208">
    <property type="entry name" value="CASPASE_P20"/>
    <property type="match status" value="1"/>
</dbReference>
<evidence type="ECO:0000256" key="1">
    <source>
        <dbReference type="ARBA" id="ARBA00022737"/>
    </source>
</evidence>
<dbReference type="CDD" id="cd05819">
    <property type="entry name" value="NHL"/>
    <property type="match status" value="1"/>
</dbReference>
<dbReference type="InterPro" id="IPR011042">
    <property type="entry name" value="6-blade_b-propeller_TolB-like"/>
</dbReference>
<evidence type="ECO:0000256" key="2">
    <source>
        <dbReference type="PROSITE-ProRule" id="PRU00504"/>
    </source>
</evidence>
<dbReference type="InterPro" id="IPR001258">
    <property type="entry name" value="NHL_repeat"/>
</dbReference>
<comment type="caution">
    <text evidence="4">The sequence shown here is derived from an EMBL/GenBank/DDBJ whole genome shotgun (WGS) entry which is preliminary data.</text>
</comment>
<reference evidence="4" key="1">
    <citation type="submission" date="2021-02" db="EMBL/GenBank/DDBJ databases">
        <authorList>
            <person name="Nowell W R."/>
        </authorList>
    </citation>
    <scope>NUCLEOTIDE SEQUENCE</scope>
</reference>
<protein>
    <recommendedName>
        <fullName evidence="3">Caspase family p20 domain-containing protein</fullName>
    </recommendedName>
</protein>
<gene>
    <name evidence="5" type="ORF">IZO911_LOCUS41437</name>
    <name evidence="6" type="ORF">OKA104_LOCUS3326</name>
    <name evidence="4" type="ORF">VCS650_LOCUS22423</name>
</gene>
<dbReference type="Proteomes" id="UP000663891">
    <property type="component" value="Unassembled WGS sequence"/>
</dbReference>
<dbReference type="EMBL" id="CAJOAY010000099">
    <property type="protein sequence ID" value="CAF3535553.1"/>
    <property type="molecule type" value="Genomic_DNA"/>
</dbReference>
<dbReference type="Gene3D" id="3.40.50.1460">
    <property type="match status" value="1"/>
</dbReference>
<dbReference type="Pfam" id="PF00656">
    <property type="entry name" value="Peptidase_C14"/>
    <property type="match status" value="1"/>
</dbReference>
<dbReference type="EMBL" id="CAJNON010000252">
    <property type="protein sequence ID" value="CAF1143825.1"/>
    <property type="molecule type" value="Genomic_DNA"/>
</dbReference>
<dbReference type="SUPFAM" id="SSF52129">
    <property type="entry name" value="Caspase-like"/>
    <property type="match status" value="1"/>
</dbReference>
<dbReference type="EMBL" id="CAJNOE010001573">
    <property type="protein sequence ID" value="CAF1434629.1"/>
    <property type="molecule type" value="Genomic_DNA"/>
</dbReference>
<name>A0A814SE91_9BILA</name>
<accession>A0A814SE91</accession>
<dbReference type="InterPro" id="IPR001309">
    <property type="entry name" value="Pept_C14_p20"/>
</dbReference>
<dbReference type="GO" id="GO:0006508">
    <property type="term" value="P:proteolysis"/>
    <property type="evidence" value="ECO:0007669"/>
    <property type="project" value="InterPro"/>
</dbReference>
<organism evidence="4 7">
    <name type="scientific">Adineta steineri</name>
    <dbReference type="NCBI Taxonomy" id="433720"/>
    <lineage>
        <taxon>Eukaryota</taxon>
        <taxon>Metazoa</taxon>
        <taxon>Spiralia</taxon>
        <taxon>Gnathifera</taxon>
        <taxon>Rotifera</taxon>
        <taxon>Eurotatoria</taxon>
        <taxon>Bdelloidea</taxon>
        <taxon>Adinetida</taxon>
        <taxon>Adinetidae</taxon>
        <taxon>Adineta</taxon>
    </lineage>
</organism>
<sequence length="469" mass="52037">MASSVIYKNKRALIIGINDYSRDPDRLKYCINDATDLSMALQNIGFNVTLGKNCNLIEFRNFVDTFTDTIERNDLVLFYYAGHGKQHDDHNYLLPLDYDYIHQKSESTYIADHAISIKNFIRTRGANVNQGLSPMSAPSQTLIVFACAPALRNGNIGTNAIWKQDGIIVAGGANQGSGFDQLSYPSGVYVDDDQTVYVTEWNNHRVMQWKYGKKTGLVVAGGNGEGNRMDQLRNPTDVFIDKAKESLIICDRGNRRVVRWPLHGGTSGKTIISDISCNGLAIDNRGFLYVSDTEQNCVKRWCIDGTGGIVVAGGNEKGSSPNQLNDPYYITVDRDYSVYVSDNKNHRVMKWIDGAKEGIIVAGGRGQGNDLMQLSCPLGVVVDQSGAIYVSDEGNTRVIRWFKEATRGSVVVGGNGQGKQANQLIRPNGLSFDQYGNIYVVEENNHRVQKFDIILDPFPTLFSKMNVRN</sequence>
<dbReference type="Proteomes" id="UP000663881">
    <property type="component" value="Unassembled WGS sequence"/>
</dbReference>
<dbReference type="GO" id="GO:0004197">
    <property type="term" value="F:cysteine-type endopeptidase activity"/>
    <property type="evidence" value="ECO:0007669"/>
    <property type="project" value="InterPro"/>
</dbReference>
<keyword evidence="1" id="KW-0677">Repeat</keyword>
<evidence type="ECO:0000313" key="5">
    <source>
        <dbReference type="EMBL" id="CAF1434629.1"/>
    </source>
</evidence>
<feature type="repeat" description="NHL" evidence="2">
    <location>
        <begin position="176"/>
        <end position="212"/>
    </location>
</feature>
<dbReference type="Gene3D" id="2.120.10.30">
    <property type="entry name" value="TolB, C-terminal domain"/>
    <property type="match status" value="1"/>
</dbReference>
<dbReference type="PANTHER" id="PTHR24104">
    <property type="entry name" value="E3 UBIQUITIN-PROTEIN LIGASE NHLRC1-RELATED"/>
    <property type="match status" value="1"/>
</dbReference>
<evidence type="ECO:0000313" key="7">
    <source>
        <dbReference type="Proteomes" id="UP000663891"/>
    </source>
</evidence>
<dbReference type="PANTHER" id="PTHR24104:SF25">
    <property type="entry name" value="PROTEIN LIN-41"/>
    <property type="match status" value="1"/>
</dbReference>
<evidence type="ECO:0000259" key="3">
    <source>
        <dbReference type="PROSITE" id="PS50208"/>
    </source>
</evidence>
<proteinExistence type="predicted"/>
<evidence type="ECO:0000313" key="6">
    <source>
        <dbReference type="EMBL" id="CAF3535553.1"/>
    </source>
</evidence>
<dbReference type="Proteomes" id="UP000663860">
    <property type="component" value="Unassembled WGS sequence"/>
</dbReference>
<dbReference type="InterPro" id="IPR050952">
    <property type="entry name" value="TRIM-NHL_E3_ligases"/>
</dbReference>
<dbReference type="AlphaFoldDB" id="A0A814SE91"/>
<dbReference type="InterPro" id="IPR011600">
    <property type="entry name" value="Pept_C14_caspase"/>
</dbReference>
<dbReference type="InterPro" id="IPR029030">
    <property type="entry name" value="Caspase-like_dom_sf"/>
</dbReference>
<dbReference type="GO" id="GO:0008270">
    <property type="term" value="F:zinc ion binding"/>
    <property type="evidence" value="ECO:0007669"/>
    <property type="project" value="UniProtKB-KW"/>
</dbReference>
<feature type="domain" description="Caspase family p20" evidence="3">
    <location>
        <begin position="8"/>
        <end position="86"/>
    </location>
</feature>
<dbReference type="Pfam" id="PF01436">
    <property type="entry name" value="NHL"/>
    <property type="match status" value="3"/>
</dbReference>
<dbReference type="SUPFAM" id="SSF101898">
    <property type="entry name" value="NHL repeat"/>
    <property type="match status" value="1"/>
</dbReference>